<organism evidence="2 3">
    <name type="scientific">Plakobranchus ocellatus</name>
    <dbReference type="NCBI Taxonomy" id="259542"/>
    <lineage>
        <taxon>Eukaryota</taxon>
        <taxon>Metazoa</taxon>
        <taxon>Spiralia</taxon>
        <taxon>Lophotrochozoa</taxon>
        <taxon>Mollusca</taxon>
        <taxon>Gastropoda</taxon>
        <taxon>Heterobranchia</taxon>
        <taxon>Euthyneura</taxon>
        <taxon>Panpulmonata</taxon>
        <taxon>Sacoglossa</taxon>
        <taxon>Placobranchoidea</taxon>
        <taxon>Plakobranchidae</taxon>
        <taxon>Plakobranchus</taxon>
    </lineage>
</organism>
<dbReference type="EMBL" id="BLXT01003741">
    <property type="protein sequence ID" value="GFO04823.1"/>
    <property type="molecule type" value="Genomic_DNA"/>
</dbReference>
<feature type="chain" id="PRO_5043584935" evidence="1">
    <location>
        <begin position="28"/>
        <end position="148"/>
    </location>
</feature>
<evidence type="ECO:0000256" key="1">
    <source>
        <dbReference type="SAM" id="SignalP"/>
    </source>
</evidence>
<evidence type="ECO:0000313" key="2">
    <source>
        <dbReference type="EMBL" id="GFO04823.1"/>
    </source>
</evidence>
<evidence type="ECO:0000313" key="3">
    <source>
        <dbReference type="Proteomes" id="UP000735302"/>
    </source>
</evidence>
<comment type="caution">
    <text evidence="2">The sequence shown here is derived from an EMBL/GenBank/DDBJ whole genome shotgun (WGS) entry which is preliminary data.</text>
</comment>
<dbReference type="Proteomes" id="UP000735302">
    <property type="component" value="Unassembled WGS sequence"/>
</dbReference>
<accession>A0AAV4AC23</accession>
<gene>
    <name evidence="2" type="ORF">PoB_003132800</name>
</gene>
<keyword evidence="3" id="KW-1185">Reference proteome</keyword>
<keyword evidence="1" id="KW-0732">Signal</keyword>
<sequence>MAKLTNFLRFTCTALFAHSGFCAHARARWRMPGPPIEMVSDLFSVCLHETTDPWTQQCRNQPLSGSFLEFPVSFKDTAGNKMIGERHSVQASGQRTGRVVLKPGKISCVSCWRLPEGKVGQEMCVLCGVWHRCGSAGSPGLCGIISAH</sequence>
<reference evidence="2 3" key="1">
    <citation type="journal article" date="2021" name="Elife">
        <title>Chloroplast acquisition without the gene transfer in kleptoplastic sea slugs, Plakobranchus ocellatus.</title>
        <authorList>
            <person name="Maeda T."/>
            <person name="Takahashi S."/>
            <person name="Yoshida T."/>
            <person name="Shimamura S."/>
            <person name="Takaki Y."/>
            <person name="Nagai Y."/>
            <person name="Toyoda A."/>
            <person name="Suzuki Y."/>
            <person name="Arimoto A."/>
            <person name="Ishii H."/>
            <person name="Satoh N."/>
            <person name="Nishiyama T."/>
            <person name="Hasebe M."/>
            <person name="Maruyama T."/>
            <person name="Minagawa J."/>
            <person name="Obokata J."/>
            <person name="Shigenobu S."/>
        </authorList>
    </citation>
    <scope>NUCLEOTIDE SEQUENCE [LARGE SCALE GENOMIC DNA]</scope>
</reference>
<dbReference type="AlphaFoldDB" id="A0AAV4AC23"/>
<name>A0AAV4AC23_9GAST</name>
<protein>
    <submittedName>
        <fullName evidence="2">Uncharacterized protein</fullName>
    </submittedName>
</protein>
<proteinExistence type="predicted"/>
<feature type="signal peptide" evidence="1">
    <location>
        <begin position="1"/>
        <end position="27"/>
    </location>
</feature>